<keyword evidence="3" id="KW-1185">Reference proteome</keyword>
<dbReference type="Proteomes" id="UP001417504">
    <property type="component" value="Unassembled WGS sequence"/>
</dbReference>
<dbReference type="Gene3D" id="3.30.420.10">
    <property type="entry name" value="Ribonuclease H-like superfamily/Ribonuclease H"/>
    <property type="match status" value="1"/>
</dbReference>
<comment type="caution">
    <text evidence="2">The sequence shown here is derived from an EMBL/GenBank/DDBJ whole genome shotgun (WGS) entry which is preliminary data.</text>
</comment>
<dbReference type="GO" id="GO:0004523">
    <property type="term" value="F:RNA-DNA hybrid ribonuclease activity"/>
    <property type="evidence" value="ECO:0007669"/>
    <property type="project" value="InterPro"/>
</dbReference>
<dbReference type="AlphaFoldDB" id="A0AAP0J9K9"/>
<dbReference type="CDD" id="cd06222">
    <property type="entry name" value="RNase_H_like"/>
    <property type="match status" value="1"/>
</dbReference>
<dbReference type="InterPro" id="IPR036397">
    <property type="entry name" value="RNaseH_sf"/>
</dbReference>
<accession>A0AAP0J9K9</accession>
<name>A0AAP0J9K9_9MAGN</name>
<protein>
    <recommendedName>
        <fullName evidence="1">RNase H type-1 domain-containing protein</fullName>
    </recommendedName>
</protein>
<dbReference type="Pfam" id="PF13456">
    <property type="entry name" value="RVT_3"/>
    <property type="match status" value="1"/>
</dbReference>
<dbReference type="GO" id="GO:0003676">
    <property type="term" value="F:nucleic acid binding"/>
    <property type="evidence" value="ECO:0007669"/>
    <property type="project" value="InterPro"/>
</dbReference>
<gene>
    <name evidence="2" type="ORF">Sjap_010002</name>
</gene>
<proteinExistence type="predicted"/>
<dbReference type="InterPro" id="IPR044730">
    <property type="entry name" value="RNase_H-like_dom_plant"/>
</dbReference>
<dbReference type="EMBL" id="JBBNAE010000004">
    <property type="protein sequence ID" value="KAK9129515.1"/>
    <property type="molecule type" value="Genomic_DNA"/>
</dbReference>
<reference evidence="2 3" key="1">
    <citation type="submission" date="2024-01" db="EMBL/GenBank/DDBJ databases">
        <title>Genome assemblies of Stephania.</title>
        <authorList>
            <person name="Yang L."/>
        </authorList>
    </citation>
    <scope>NUCLEOTIDE SEQUENCE [LARGE SCALE GENOMIC DNA]</scope>
    <source>
        <strain evidence="2">QJT</strain>
        <tissue evidence="2">Leaf</tissue>
    </source>
</reference>
<evidence type="ECO:0000259" key="1">
    <source>
        <dbReference type="Pfam" id="PF13456"/>
    </source>
</evidence>
<feature type="domain" description="RNase H type-1" evidence="1">
    <location>
        <begin position="38"/>
        <end position="105"/>
    </location>
</feature>
<evidence type="ECO:0000313" key="2">
    <source>
        <dbReference type="EMBL" id="KAK9129515.1"/>
    </source>
</evidence>
<dbReference type="PANTHER" id="PTHR47723:SF19">
    <property type="entry name" value="POLYNUCLEOTIDYL TRANSFERASE, RIBONUCLEASE H-LIKE SUPERFAMILY PROTEIN"/>
    <property type="match status" value="1"/>
</dbReference>
<sequence length="147" mass="16183">MGYFVIVKGLSCWSIEPGWVFFNPFRRSYGAFSTGLVSLETGYTKLIVESGSAEAVSLVTSVVSTGREDHLVVEIRQRISEAGEVRVQHIFRKCNFCADFLAKEASSMAWEFDLFDSAPSSISLLLEQDAIDKAIMSFGPSGLSQPK</sequence>
<dbReference type="InterPro" id="IPR002156">
    <property type="entry name" value="RNaseH_domain"/>
</dbReference>
<dbReference type="InterPro" id="IPR053151">
    <property type="entry name" value="RNase_H-like"/>
</dbReference>
<organism evidence="2 3">
    <name type="scientific">Stephania japonica</name>
    <dbReference type="NCBI Taxonomy" id="461633"/>
    <lineage>
        <taxon>Eukaryota</taxon>
        <taxon>Viridiplantae</taxon>
        <taxon>Streptophyta</taxon>
        <taxon>Embryophyta</taxon>
        <taxon>Tracheophyta</taxon>
        <taxon>Spermatophyta</taxon>
        <taxon>Magnoliopsida</taxon>
        <taxon>Ranunculales</taxon>
        <taxon>Menispermaceae</taxon>
        <taxon>Menispermoideae</taxon>
        <taxon>Cissampelideae</taxon>
        <taxon>Stephania</taxon>
    </lineage>
</organism>
<evidence type="ECO:0000313" key="3">
    <source>
        <dbReference type="Proteomes" id="UP001417504"/>
    </source>
</evidence>
<dbReference type="PANTHER" id="PTHR47723">
    <property type="entry name" value="OS05G0353850 PROTEIN"/>
    <property type="match status" value="1"/>
</dbReference>